<evidence type="ECO:0000313" key="3">
    <source>
        <dbReference type="EMBL" id="CBH40531.1"/>
    </source>
</evidence>
<dbReference type="EMBL" id="FP671138">
    <property type="protein sequence ID" value="CBH40531.1"/>
    <property type="molecule type" value="Genomic_DNA"/>
</dbReference>
<sequence>MTIKFIVKDKKTIELLEDAKKGDLIDLSSAETVDLSIINKAIDEAKDNLYNEKIATLKKLLFTEYKRKLTEEISAIKDRLFETINAQKDKITKLETQISNFEENHKLDTIVKVAEAIEGKNNEINRLNDKVKDLAHKINLLEVEHKNEISNKVIEANKLNEQIKKLNREKLTKNVKVLGEELENYCINEFNNVSSYAFRTSVFEKDNTAIKAEGEFKGSKGDFIFKVYAEEERKTPLLGVMCEMKTELESSVYKQKNQDHYKKLDSDREKKQLDYALLVSELEYQNSDWLVYRVPEYKNMFVVRPMYFITMLGILETIALKYKEITLDKQFKEISFSEKQKILDDFKDFKDSILDTTLKYIETKVSEINKSAENIKKEAHKILEGTEVIIDRHLNAIKNKINSFSIGSRVIKPIEKLASK</sequence>
<accession>Q1IH51</accession>
<protein>
    <submittedName>
        <fullName evidence="4">CDSF</fullName>
    </submittedName>
</protein>
<dbReference type="InterPro" id="IPR019219">
    <property type="entry name" value="DUF2130"/>
</dbReference>
<evidence type="ECO:0000313" key="6">
    <source>
        <dbReference type="Proteomes" id="UP000006902"/>
    </source>
</evidence>
<dbReference type="KEGG" id="mal:MAGa6930"/>
<dbReference type="KEGG" id="mal:MAGa3170"/>
<proteinExistence type="predicted"/>
<organism evidence="4 6">
    <name type="scientific">Mycoplasmopsis agalactiae</name>
    <name type="common">Mycoplasma agalactiae</name>
    <dbReference type="NCBI Taxonomy" id="2110"/>
    <lineage>
        <taxon>Bacteria</taxon>
        <taxon>Bacillati</taxon>
        <taxon>Mycoplasmatota</taxon>
        <taxon>Mycoplasmoidales</taxon>
        <taxon>Metamycoplasmataceae</taxon>
        <taxon>Mycoplasmopsis</taxon>
    </lineage>
</organism>
<reference evidence="6" key="3">
    <citation type="journal article" date="2010" name="BMC Genomics">
        <title>Comparative genomic and proteomic analyses of two Mycoplasma agalactiae strains: clues to the macro- and micro-events that are shaping mycoplasma diversity.</title>
        <authorList>
            <person name="Nouvel L.X."/>
            <person name="Sirand-Pugnet P."/>
            <person name="Marenda M.S."/>
            <person name="Sagne E."/>
            <person name="Barbe V."/>
            <person name="Mangenot S."/>
            <person name="Schenowitz C."/>
            <person name="Jacob D."/>
            <person name="Barre A."/>
            <person name="Claverol S."/>
            <person name="Blanchard A."/>
            <person name="Citti C."/>
        </authorList>
    </citation>
    <scope>NUCLEOTIDE SEQUENCE [LARGE SCALE GENOMIC DNA]</scope>
    <source>
        <strain evidence="6">5632</strain>
    </source>
</reference>
<evidence type="ECO:0000313" key="4">
    <source>
        <dbReference type="EMBL" id="CBH40712.1"/>
    </source>
</evidence>
<dbReference type="AlphaFoldDB" id="D3VQW5"/>
<dbReference type="Pfam" id="PF09903">
    <property type="entry name" value="DUF2130"/>
    <property type="match status" value="1"/>
</dbReference>
<dbReference type="OrthoDB" id="3224137at2"/>
<name>D3VQW5_MYCAA</name>
<dbReference type="EMBL" id="FP671138">
    <property type="protein sequence ID" value="CBH40896.1"/>
    <property type="molecule type" value="Genomic_DNA"/>
</dbReference>
<reference evidence="4" key="2">
    <citation type="submission" date="2009-11" db="EMBL/GenBank/DDBJ databases">
        <authorList>
            <person name="Prasad N."/>
            <person name="Shashidhara L.S."/>
        </authorList>
    </citation>
    <scope>NUCLEOTIDE SEQUENCE</scope>
    <source>
        <strain evidence="4">5632</strain>
    </source>
</reference>
<dbReference type="EMBL" id="CT030003">
    <property type="protein sequence ID" value="CAJ32619.1"/>
    <property type="molecule type" value="Genomic_DNA"/>
</dbReference>
<reference evidence="2" key="1">
    <citation type="journal article" date="2006" name="J. Bacteriol.">
        <title>A new integrative conjugative element occurs in Mycoplasma agalactiae as chromosomal and free circular forms.</title>
        <authorList>
            <person name="Marenda M."/>
            <person name="Barbe V."/>
            <person name="Gourgues G."/>
            <person name="Mangenot S."/>
            <person name="Sagne E."/>
            <person name="Citti C."/>
        </authorList>
    </citation>
    <scope>NUCLEOTIDE SEQUENCE</scope>
    <source>
        <strain evidence="2">5632</strain>
    </source>
</reference>
<dbReference type="EMBL" id="FP671138">
    <property type="protein sequence ID" value="CBH40712.1"/>
    <property type="molecule type" value="Genomic_DNA"/>
</dbReference>
<keyword evidence="1" id="KW-0175">Coiled coil</keyword>
<gene>
    <name evidence="2" type="primary">cdsF</name>
    <name evidence="3" type="ordered locus">MAGa3170</name>
    <name evidence="4" type="ordered locus">MAGa5020</name>
    <name evidence="5" type="ordered locus">MAGa6930</name>
</gene>
<accession>D3VQW5</accession>
<evidence type="ECO:0000313" key="2">
    <source>
        <dbReference type="EMBL" id="CAJ32619.1"/>
    </source>
</evidence>
<evidence type="ECO:0000256" key="1">
    <source>
        <dbReference type="SAM" id="Coils"/>
    </source>
</evidence>
<dbReference type="KEGG" id="mal:MAGa5020"/>
<feature type="coiled-coil region" evidence="1">
    <location>
        <begin position="77"/>
        <end position="176"/>
    </location>
</feature>
<dbReference type="Proteomes" id="UP000006902">
    <property type="component" value="Chromosome"/>
</dbReference>
<dbReference type="eggNOG" id="COG4487">
    <property type="taxonomic scope" value="Bacteria"/>
</dbReference>
<evidence type="ECO:0000313" key="5">
    <source>
        <dbReference type="EMBL" id="CBH40896.1"/>
    </source>
</evidence>
<dbReference type="PIRSF" id="PIRSF005850">
    <property type="entry name" value="UCP005850"/>
    <property type="match status" value="1"/>
</dbReference>
<dbReference type="RefSeq" id="WP_013021946.1">
    <property type="nucleotide sequence ID" value="NC_013948.1"/>
</dbReference>